<accession>A0A699X2Z6</accession>
<proteinExistence type="predicted"/>
<gene>
    <name evidence="1" type="ORF">Tci_923420</name>
</gene>
<comment type="caution">
    <text evidence="1">The sequence shown here is derived from an EMBL/GenBank/DDBJ whole genome shotgun (WGS) entry which is preliminary data.</text>
</comment>
<dbReference type="AlphaFoldDB" id="A0A699X2Z6"/>
<feature type="non-terminal residue" evidence="1">
    <location>
        <position position="1"/>
    </location>
</feature>
<evidence type="ECO:0000313" key="1">
    <source>
        <dbReference type="EMBL" id="GFD51451.1"/>
    </source>
</evidence>
<reference evidence="1" key="1">
    <citation type="journal article" date="2019" name="Sci. Rep.">
        <title>Draft genome of Tanacetum cinerariifolium, the natural source of mosquito coil.</title>
        <authorList>
            <person name="Yamashiro T."/>
            <person name="Shiraishi A."/>
            <person name="Satake H."/>
            <person name="Nakayama K."/>
        </authorList>
    </citation>
    <scope>NUCLEOTIDE SEQUENCE</scope>
</reference>
<protein>
    <submittedName>
        <fullName evidence="1">Uncharacterized protein</fullName>
    </submittedName>
</protein>
<organism evidence="1">
    <name type="scientific">Tanacetum cinerariifolium</name>
    <name type="common">Dalmatian daisy</name>
    <name type="synonym">Chrysanthemum cinerariifolium</name>
    <dbReference type="NCBI Taxonomy" id="118510"/>
    <lineage>
        <taxon>Eukaryota</taxon>
        <taxon>Viridiplantae</taxon>
        <taxon>Streptophyta</taxon>
        <taxon>Embryophyta</taxon>
        <taxon>Tracheophyta</taxon>
        <taxon>Spermatophyta</taxon>
        <taxon>Magnoliopsida</taxon>
        <taxon>eudicotyledons</taxon>
        <taxon>Gunneridae</taxon>
        <taxon>Pentapetalae</taxon>
        <taxon>asterids</taxon>
        <taxon>campanulids</taxon>
        <taxon>Asterales</taxon>
        <taxon>Asteraceae</taxon>
        <taxon>Asteroideae</taxon>
        <taxon>Anthemideae</taxon>
        <taxon>Anthemidinae</taxon>
        <taxon>Tanacetum</taxon>
    </lineage>
</organism>
<sequence>VQYDAKVQGRHEQEIKFETKDISTAETLVYIKRSASKDKAVRLQEQLDEEERQRIARVHEEASSFNVEE</sequence>
<name>A0A699X2Z6_TANCI</name>
<dbReference type="EMBL" id="BKCJ011770408">
    <property type="protein sequence ID" value="GFD51451.1"/>
    <property type="molecule type" value="Genomic_DNA"/>
</dbReference>